<dbReference type="EMBL" id="KB446556">
    <property type="protein sequence ID" value="EME86170.1"/>
    <property type="molecule type" value="Genomic_DNA"/>
</dbReference>
<dbReference type="GeneID" id="19330445"/>
<dbReference type="Proteomes" id="UP000016932">
    <property type="component" value="Unassembled WGS sequence"/>
</dbReference>
<dbReference type="AlphaFoldDB" id="M2Z8R1"/>
<dbReference type="OrthoDB" id="3945418at2759"/>
<proteinExistence type="predicted"/>
<evidence type="ECO:0000313" key="1">
    <source>
        <dbReference type="EMBL" id="EME86170.1"/>
    </source>
</evidence>
<dbReference type="KEGG" id="pfj:MYCFIDRAFT_121281"/>
<dbReference type="GO" id="GO:0004497">
    <property type="term" value="F:monooxygenase activity"/>
    <property type="evidence" value="ECO:0007669"/>
    <property type="project" value="InterPro"/>
</dbReference>
<accession>M2Z8R1</accession>
<protein>
    <submittedName>
        <fullName evidence="1">Uncharacterized protein</fullName>
    </submittedName>
</protein>
<dbReference type="GO" id="GO:0005506">
    <property type="term" value="F:iron ion binding"/>
    <property type="evidence" value="ECO:0007669"/>
    <property type="project" value="InterPro"/>
</dbReference>
<feature type="non-terminal residue" evidence="1">
    <location>
        <position position="229"/>
    </location>
</feature>
<dbReference type="HOGENOM" id="CLU_1212310_0_0_1"/>
<dbReference type="GO" id="GO:0016705">
    <property type="term" value="F:oxidoreductase activity, acting on paired donors, with incorporation or reduction of molecular oxygen"/>
    <property type="evidence" value="ECO:0007669"/>
    <property type="project" value="InterPro"/>
</dbReference>
<dbReference type="eggNOG" id="KOG0158">
    <property type="taxonomic scope" value="Eukaryota"/>
</dbReference>
<name>M2Z8R1_PSEFD</name>
<gene>
    <name evidence="1" type="ORF">MYCFIDRAFT_121281</name>
</gene>
<feature type="non-terminal residue" evidence="1">
    <location>
        <position position="1"/>
    </location>
</feature>
<evidence type="ECO:0000313" key="2">
    <source>
        <dbReference type="Proteomes" id="UP000016932"/>
    </source>
</evidence>
<keyword evidence="2" id="KW-1185">Reference proteome</keyword>
<dbReference type="Gene3D" id="1.10.630.10">
    <property type="entry name" value="Cytochrome P450"/>
    <property type="match status" value="1"/>
</dbReference>
<dbReference type="RefSeq" id="XP_007923543.1">
    <property type="nucleotide sequence ID" value="XM_007925352.1"/>
</dbReference>
<reference evidence="1 2" key="1">
    <citation type="journal article" date="2012" name="PLoS Pathog.">
        <title>Diverse lifestyles and strategies of plant pathogenesis encoded in the genomes of eighteen Dothideomycetes fungi.</title>
        <authorList>
            <person name="Ohm R.A."/>
            <person name="Feau N."/>
            <person name="Henrissat B."/>
            <person name="Schoch C.L."/>
            <person name="Horwitz B.A."/>
            <person name="Barry K.W."/>
            <person name="Condon B.J."/>
            <person name="Copeland A.C."/>
            <person name="Dhillon B."/>
            <person name="Glaser F."/>
            <person name="Hesse C.N."/>
            <person name="Kosti I."/>
            <person name="LaButti K."/>
            <person name="Lindquist E.A."/>
            <person name="Lucas S."/>
            <person name="Salamov A.A."/>
            <person name="Bradshaw R.E."/>
            <person name="Ciuffetti L."/>
            <person name="Hamelin R.C."/>
            <person name="Kema G.H.J."/>
            <person name="Lawrence C."/>
            <person name="Scott J.A."/>
            <person name="Spatafora J.W."/>
            <person name="Turgeon B.G."/>
            <person name="de Wit P.J.G.M."/>
            <person name="Zhong S."/>
            <person name="Goodwin S.B."/>
            <person name="Grigoriev I.V."/>
        </authorList>
    </citation>
    <scope>NUCLEOTIDE SEQUENCE [LARGE SCALE GENOMIC DNA]</scope>
    <source>
        <strain evidence="1 2">CIRAD86</strain>
    </source>
</reference>
<dbReference type="VEuPathDB" id="FungiDB:MYCFIDRAFT_121281"/>
<dbReference type="SUPFAM" id="SSF48264">
    <property type="entry name" value="Cytochrome P450"/>
    <property type="match status" value="1"/>
</dbReference>
<dbReference type="InterPro" id="IPR036396">
    <property type="entry name" value="Cyt_P450_sf"/>
</dbReference>
<sequence length="229" mass="26577">ILAFICYKLGSTFYNAFLHPLTRFPGPKSVATEWYKTVEEVFKGRNWTDVLKELHGQDEALLTIYLRLNFSNPNAFHEIYNNANRWDKEETLYHCFGEDRSSFWFLTYKEAKQRKDVLGDLQGLVKKNIERLCIALEKYGRAKKPSDMLFALRCSTLDVVTRYCFAKDVKSTEVKDFQSPIVIAMEACLPSFVVFRHFEPIRQIVFSLPGWLTKLTNPALAGLVDLQEL</sequence>
<organism evidence="1 2">
    <name type="scientific">Pseudocercospora fijiensis (strain CIRAD86)</name>
    <name type="common">Black leaf streak disease fungus</name>
    <name type="synonym">Mycosphaerella fijiensis</name>
    <dbReference type="NCBI Taxonomy" id="383855"/>
    <lineage>
        <taxon>Eukaryota</taxon>
        <taxon>Fungi</taxon>
        <taxon>Dikarya</taxon>
        <taxon>Ascomycota</taxon>
        <taxon>Pezizomycotina</taxon>
        <taxon>Dothideomycetes</taxon>
        <taxon>Dothideomycetidae</taxon>
        <taxon>Mycosphaerellales</taxon>
        <taxon>Mycosphaerellaceae</taxon>
        <taxon>Pseudocercospora</taxon>
    </lineage>
</organism>
<dbReference type="GO" id="GO:0020037">
    <property type="term" value="F:heme binding"/>
    <property type="evidence" value="ECO:0007669"/>
    <property type="project" value="InterPro"/>
</dbReference>